<keyword evidence="10 16" id="KW-0456">Lyase</keyword>
<evidence type="ECO:0000256" key="2">
    <source>
        <dbReference type="ARBA" id="ARBA00001964"/>
    </source>
</evidence>
<evidence type="ECO:0000259" key="13">
    <source>
        <dbReference type="Pfam" id="PF00205"/>
    </source>
</evidence>
<comment type="function">
    <text evidence="3">Decarboxylates branched-chain and aromatic alpha-keto acids to aldehydes.</text>
</comment>
<keyword evidence="8 11" id="KW-0460">Magnesium</keyword>
<evidence type="ECO:0000256" key="9">
    <source>
        <dbReference type="ARBA" id="ARBA00023052"/>
    </source>
</evidence>
<dbReference type="EMBL" id="CP017839">
    <property type="protein sequence ID" value="APB00472.1"/>
    <property type="molecule type" value="Genomic_DNA"/>
</dbReference>
<comment type="cofactor">
    <cofactor evidence="1">
        <name>a metal cation</name>
        <dbReference type="ChEBI" id="CHEBI:25213"/>
    </cofactor>
</comment>
<dbReference type="InterPro" id="IPR047214">
    <property type="entry name" value="TPP_PDC_IPDC"/>
</dbReference>
<dbReference type="InterPro" id="IPR012000">
    <property type="entry name" value="Thiamin_PyroP_enz_cen_dom"/>
</dbReference>
<dbReference type="Pfam" id="PF02776">
    <property type="entry name" value="TPP_enzyme_N"/>
    <property type="match status" value="1"/>
</dbReference>
<dbReference type="InterPro" id="IPR011766">
    <property type="entry name" value="TPP_enzyme_TPP-bd"/>
</dbReference>
<evidence type="ECO:0000256" key="5">
    <source>
        <dbReference type="ARBA" id="ARBA00020054"/>
    </source>
</evidence>
<dbReference type="InterPro" id="IPR012001">
    <property type="entry name" value="Thiamin_PyroP_enz_TPP-bd_dom"/>
</dbReference>
<dbReference type="InterPro" id="IPR000399">
    <property type="entry name" value="TPP-bd_CS"/>
</dbReference>
<evidence type="ECO:0000259" key="15">
    <source>
        <dbReference type="Pfam" id="PF02776"/>
    </source>
</evidence>
<dbReference type="Pfam" id="PF02775">
    <property type="entry name" value="TPP_enzyme_C"/>
    <property type="match status" value="1"/>
</dbReference>
<sequence length="563" mass="59277">MGYVVGDYLLDRLQQLGVTEIFGVPGDFNLQFLDHVIAHPDIRWIGSANELNAGYAADGYARLRGIGAVLTTYGVGELSAVNAIAGSYAEHVPVVHIVGVPAKDIQAHHRVIHHTLGDGDFHHFRRIAAEVTCAQADLGAADACQEIDRVLNSVRVHRRPGYLMLATDTARVEVTPPATPLAPPADFSSAGARAAFARAAREFLGGHRVTVLADVFVDRVGATDRLRTLVGPSAAQPPGLPHATLAWGKTVVDESAPNFLGIYTGAASPPEVRAAVEDADRLVTVGVQYTDSITAGFSQRIDPRRTIDIGPERTVIGGVDAYAPLSLSAALAILTDLVPEFAPPAAVPAHPVAAFTASPAPGDRLTQAALWPLVAEALGNNNIVVADQGSAFFGLATLRMPTGITFLGQPLWGSIGYALPAALGAGIACPDRRAVLVIGDGAAQLSIQELGTWIREQLTGVIILVDNNGYAIERAIHGPDAPYNDIAPWRWADLPNAFGGDAESVLTLRATTVGELRDCLRAAADEQDRLVFLQVVTGPTDYPPLVSDIASALTRANTGNGRI</sequence>
<dbReference type="AlphaFoldDB" id="A0A0B8N0L3"/>
<proteinExistence type="inferred from homology"/>
<evidence type="ECO:0000259" key="14">
    <source>
        <dbReference type="Pfam" id="PF02775"/>
    </source>
</evidence>
<dbReference type="PROSITE" id="PS00187">
    <property type="entry name" value="TPP_ENZYMES"/>
    <property type="match status" value="1"/>
</dbReference>
<gene>
    <name evidence="16" type="primary">ipdC</name>
    <name evidence="16" type="ORF">NS506_06436</name>
</gene>
<dbReference type="PIRSF" id="PIRSF036565">
    <property type="entry name" value="Pyruvt_ip_decrb"/>
    <property type="match status" value="1"/>
</dbReference>
<keyword evidence="6 11" id="KW-0479">Metal-binding</keyword>
<evidence type="ECO:0000256" key="4">
    <source>
        <dbReference type="ARBA" id="ARBA00007812"/>
    </source>
</evidence>
<dbReference type="GO" id="GO:0000949">
    <property type="term" value="P:aromatic amino acid family catabolic process to alcohol via Ehrlich pathway"/>
    <property type="evidence" value="ECO:0007669"/>
    <property type="project" value="TreeGrafter"/>
</dbReference>
<evidence type="ECO:0000256" key="11">
    <source>
        <dbReference type="PIRSR" id="PIRSR036565-2"/>
    </source>
</evidence>
<name>A0A0B8N0L3_9NOCA</name>
<evidence type="ECO:0000313" key="16">
    <source>
        <dbReference type="EMBL" id="APB00472.1"/>
    </source>
</evidence>
<comment type="similarity">
    <text evidence="4 12">Belongs to the TPP enzyme family.</text>
</comment>
<dbReference type="SUPFAM" id="SSF52467">
    <property type="entry name" value="DHS-like NAD/FAD-binding domain"/>
    <property type="match status" value="1"/>
</dbReference>
<dbReference type="SUPFAM" id="SSF52518">
    <property type="entry name" value="Thiamin diphosphate-binding fold (THDP-binding)"/>
    <property type="match status" value="2"/>
</dbReference>
<dbReference type="FunFam" id="3.40.50.970:FF:000019">
    <property type="entry name" value="Pyruvate decarboxylase isozyme"/>
    <property type="match status" value="1"/>
</dbReference>
<keyword evidence="7" id="KW-0210">Decarboxylase</keyword>
<protein>
    <recommendedName>
        <fullName evidence="5">Alpha-keto-acid decarboxylase</fullName>
    </recommendedName>
</protein>
<evidence type="ECO:0000256" key="1">
    <source>
        <dbReference type="ARBA" id="ARBA00001920"/>
    </source>
</evidence>
<feature type="binding site" evidence="11">
    <location>
        <position position="467"/>
    </location>
    <ligand>
        <name>Mg(2+)</name>
        <dbReference type="ChEBI" id="CHEBI:18420"/>
    </ligand>
</feature>
<dbReference type="CDD" id="cd02005">
    <property type="entry name" value="TPP_PDC_IPDC"/>
    <property type="match status" value="1"/>
</dbReference>
<dbReference type="GO" id="GO:0004737">
    <property type="term" value="F:pyruvate decarboxylase activity"/>
    <property type="evidence" value="ECO:0007669"/>
    <property type="project" value="TreeGrafter"/>
</dbReference>
<dbReference type="GeneID" id="93373673"/>
<dbReference type="FunFam" id="3.40.50.970:FF:000024">
    <property type="entry name" value="Pyruvate decarboxylase isozyme"/>
    <property type="match status" value="1"/>
</dbReference>
<dbReference type="InterPro" id="IPR047213">
    <property type="entry name" value="TPP_PYR_PDC_IPDC-like"/>
</dbReference>
<dbReference type="PANTHER" id="PTHR43452:SF30">
    <property type="entry name" value="PYRUVATE DECARBOXYLASE ISOZYME 1-RELATED"/>
    <property type="match status" value="1"/>
</dbReference>
<dbReference type="Proteomes" id="UP000180166">
    <property type="component" value="Chromosome"/>
</dbReference>
<dbReference type="Pfam" id="PF00205">
    <property type="entry name" value="TPP_enzyme_M"/>
    <property type="match status" value="1"/>
</dbReference>
<dbReference type="OrthoDB" id="4959782at2"/>
<dbReference type="RefSeq" id="WP_033086108.1">
    <property type="nucleotide sequence ID" value="NZ_AP017900.1"/>
</dbReference>
<dbReference type="Gene3D" id="3.40.50.970">
    <property type="match status" value="2"/>
</dbReference>
<evidence type="ECO:0000256" key="10">
    <source>
        <dbReference type="ARBA" id="ARBA00023239"/>
    </source>
</evidence>
<feature type="domain" description="Thiamine pyrophosphate enzyme N-terminal TPP-binding" evidence="15">
    <location>
        <begin position="5"/>
        <end position="109"/>
    </location>
</feature>
<dbReference type="InterPro" id="IPR029035">
    <property type="entry name" value="DHS-like_NAD/FAD-binding_dom"/>
</dbReference>
<evidence type="ECO:0000313" key="17">
    <source>
        <dbReference type="Proteomes" id="UP000180166"/>
    </source>
</evidence>
<comment type="cofactor">
    <cofactor evidence="11">
        <name>Mg(2+)</name>
        <dbReference type="ChEBI" id="CHEBI:18420"/>
    </cofactor>
    <text evidence="11">Binds 1 Mg(2+) per subunit.</text>
</comment>
<evidence type="ECO:0000256" key="3">
    <source>
        <dbReference type="ARBA" id="ARBA00002938"/>
    </source>
</evidence>
<dbReference type="PANTHER" id="PTHR43452">
    <property type="entry name" value="PYRUVATE DECARBOXYLASE"/>
    <property type="match status" value="1"/>
</dbReference>
<dbReference type="CDD" id="cd07038">
    <property type="entry name" value="TPP_PYR_PDC_IPDC_like"/>
    <property type="match status" value="1"/>
</dbReference>
<keyword evidence="9 12" id="KW-0786">Thiamine pyrophosphate</keyword>
<feature type="binding site" evidence="11">
    <location>
        <position position="440"/>
    </location>
    <ligand>
        <name>Mg(2+)</name>
        <dbReference type="ChEBI" id="CHEBI:18420"/>
    </ligand>
</feature>
<evidence type="ECO:0000256" key="8">
    <source>
        <dbReference type="ARBA" id="ARBA00022842"/>
    </source>
</evidence>
<dbReference type="KEGG" id="nsr:NS506_06436"/>
<evidence type="ECO:0000256" key="7">
    <source>
        <dbReference type="ARBA" id="ARBA00022793"/>
    </source>
</evidence>
<evidence type="ECO:0000256" key="12">
    <source>
        <dbReference type="RuleBase" id="RU362132"/>
    </source>
</evidence>
<feature type="binding site" evidence="11">
    <location>
        <position position="469"/>
    </location>
    <ligand>
        <name>Mg(2+)</name>
        <dbReference type="ChEBI" id="CHEBI:18420"/>
    </ligand>
</feature>
<dbReference type="GO" id="GO:0030976">
    <property type="term" value="F:thiamine pyrophosphate binding"/>
    <property type="evidence" value="ECO:0007669"/>
    <property type="project" value="InterPro"/>
</dbReference>
<evidence type="ECO:0000256" key="6">
    <source>
        <dbReference type="ARBA" id="ARBA00022723"/>
    </source>
</evidence>
<dbReference type="Gene3D" id="3.40.50.1220">
    <property type="entry name" value="TPP-binding domain"/>
    <property type="match status" value="1"/>
</dbReference>
<dbReference type="GO" id="GO:0005829">
    <property type="term" value="C:cytosol"/>
    <property type="evidence" value="ECO:0007669"/>
    <property type="project" value="TreeGrafter"/>
</dbReference>
<reference evidence="16 17" key="1">
    <citation type="submission" date="2016-10" db="EMBL/GenBank/DDBJ databases">
        <title>Genome sequence of Nocardia seriolae strain EM150506, isolated from Anguila japonica.</title>
        <authorList>
            <person name="Han H.-J."/>
        </authorList>
    </citation>
    <scope>NUCLEOTIDE SEQUENCE [LARGE SCALE GENOMIC DNA]</scope>
    <source>
        <strain evidence="16 17">EM150506</strain>
    </source>
</reference>
<dbReference type="InterPro" id="IPR029061">
    <property type="entry name" value="THDP-binding"/>
</dbReference>
<comment type="cofactor">
    <cofactor evidence="2">
        <name>thiamine diphosphate</name>
        <dbReference type="ChEBI" id="CHEBI:58937"/>
    </cofactor>
</comment>
<feature type="domain" description="Thiamine pyrophosphate enzyme TPP-binding" evidence="14">
    <location>
        <begin position="399"/>
        <end position="535"/>
    </location>
</feature>
<feature type="domain" description="Thiamine pyrophosphate enzyme central" evidence="13">
    <location>
        <begin position="198"/>
        <end position="319"/>
    </location>
</feature>
<organism evidence="16 17">
    <name type="scientific">Nocardia seriolae</name>
    <dbReference type="NCBI Taxonomy" id="37332"/>
    <lineage>
        <taxon>Bacteria</taxon>
        <taxon>Bacillati</taxon>
        <taxon>Actinomycetota</taxon>
        <taxon>Actinomycetes</taxon>
        <taxon>Mycobacteriales</taxon>
        <taxon>Nocardiaceae</taxon>
        <taxon>Nocardia</taxon>
    </lineage>
</organism>
<dbReference type="InterPro" id="IPR012110">
    <property type="entry name" value="PDC/IPDC-like"/>
</dbReference>
<accession>A0A0B8N0L3</accession>
<dbReference type="GO" id="GO:0000287">
    <property type="term" value="F:magnesium ion binding"/>
    <property type="evidence" value="ECO:0007669"/>
    <property type="project" value="InterPro"/>
</dbReference>